<comment type="caution">
    <text evidence="3">The sequence shown here is derived from an EMBL/GenBank/DDBJ whole genome shotgun (WGS) entry which is preliminary data.</text>
</comment>
<gene>
    <name evidence="3" type="ORF">M9Y10_019750</name>
</gene>
<dbReference type="PANTHER" id="PTHR46155:SF1">
    <property type="entry name" value="BIFUNCTIONAL INHIBITOR_LIPID-TRANSFER PROTEIN_SEED STORAGE 2S ALBUMIN SUPERFAMILY PROTEIN"/>
    <property type="match status" value="1"/>
</dbReference>
<name>A0ABR2HIC4_9EUKA</name>
<evidence type="ECO:0000256" key="2">
    <source>
        <dbReference type="SAM" id="Phobius"/>
    </source>
</evidence>
<keyword evidence="2" id="KW-1133">Transmembrane helix</keyword>
<feature type="region of interest" description="Disordered" evidence="1">
    <location>
        <begin position="794"/>
        <end position="864"/>
    </location>
</feature>
<accession>A0ABR2HIC4</accession>
<feature type="compositionally biased region" description="Low complexity" evidence="1">
    <location>
        <begin position="796"/>
        <end position="854"/>
    </location>
</feature>
<evidence type="ECO:0000256" key="1">
    <source>
        <dbReference type="SAM" id="MobiDB-lite"/>
    </source>
</evidence>
<reference evidence="3 4" key="1">
    <citation type="submission" date="2024-04" db="EMBL/GenBank/DDBJ databases">
        <title>Tritrichomonas musculus Genome.</title>
        <authorList>
            <person name="Alves-Ferreira E."/>
            <person name="Grigg M."/>
            <person name="Lorenzi H."/>
            <person name="Galac M."/>
        </authorList>
    </citation>
    <scope>NUCLEOTIDE SEQUENCE [LARGE SCALE GENOMIC DNA]</scope>
    <source>
        <strain evidence="3 4">EAF2021</strain>
    </source>
</reference>
<dbReference type="Gene3D" id="2.60.120.260">
    <property type="entry name" value="Galactose-binding domain-like"/>
    <property type="match status" value="3"/>
</dbReference>
<dbReference type="EMBL" id="JAPFFF010000028">
    <property type="protein sequence ID" value="KAK8847167.1"/>
    <property type="molecule type" value="Genomic_DNA"/>
</dbReference>
<evidence type="ECO:0008006" key="5">
    <source>
        <dbReference type="Google" id="ProtNLM"/>
    </source>
</evidence>
<evidence type="ECO:0000313" key="3">
    <source>
        <dbReference type="EMBL" id="KAK8847167.1"/>
    </source>
</evidence>
<organism evidence="3 4">
    <name type="scientific">Tritrichomonas musculus</name>
    <dbReference type="NCBI Taxonomy" id="1915356"/>
    <lineage>
        <taxon>Eukaryota</taxon>
        <taxon>Metamonada</taxon>
        <taxon>Parabasalia</taxon>
        <taxon>Tritrichomonadida</taxon>
        <taxon>Tritrichomonadidae</taxon>
        <taxon>Tritrichomonas</taxon>
    </lineage>
</organism>
<feature type="transmembrane region" description="Helical" evidence="2">
    <location>
        <begin position="1167"/>
        <end position="1189"/>
    </location>
</feature>
<keyword evidence="2" id="KW-0812">Transmembrane</keyword>
<evidence type="ECO:0000313" key="4">
    <source>
        <dbReference type="Proteomes" id="UP001470230"/>
    </source>
</evidence>
<keyword evidence="4" id="KW-1185">Reference proteome</keyword>
<proteinExistence type="predicted"/>
<dbReference type="Proteomes" id="UP001470230">
    <property type="component" value="Unassembled WGS sequence"/>
</dbReference>
<keyword evidence="2" id="KW-0472">Membrane</keyword>
<sequence length="1215" mass="135603">MIVFIPLFLLFVKGEEPLSVPISIPITEMTHVSGNYGCYLDVPCSIDNPIAECGYKCWSVKGDNHAAAFEYTFKGEKFQVYGTYKSGHGNYTIYLDGNLLATINQNSATELKYKLQYTSPVLPYGPHTIEIKGIGQAYEITKIAYWPSVNAIRINATEFESHTNNEWQKESDGIGGVRLHYFKEKNHYYRISHSYIKFTKVWIYGSRNTNLDSFTFKISNQETEVEDFPVDESHTSEINNTLLHESKYFNLRDYMIAFTPDDESKEVIVNCLYYIDTPEPKEPDLVPFSVPVNYMTRAESESDCSVPVECEKSLSKPSCGTVCQSKGDNRATYEYVFKGEKFQVYGNYDPSLSYYDIFIDDIYLSTVNQKDAHSNYRLQYSSPIFGYGEHKIKIAGKGRTFTIYKIAFWPSLDAVRLNSTDISPPWHQESDRIGGLNEWVNDNDNDNILEKSATLTCSKIWIYGITEPNHGTLDLSLNDNKIATFSETSPSRIEFVLVHETDYFNLDTYTMKIKYNKDGPNNGGAVLYCIYYLPIQGPEEPPTISVPVPIQSMTIVGDKTISTPTQCPSGTTIATQPCGDISQSTIGHTVTYEYSFRGVKCQVFGSYGPSNGAYNIYVDDKFMLQVNQHKSEQQNYILQYSSGLLPYGTHTIKAVGIGNQFEIYKFAYWPSLEATRVNISDFNLVSGWTKESDKFGGVRAYTGGTGGTATTNVVTDKIWIYGSLNSGHQSGKMQIGDFEGTFNEHMEGEYTDRKDFYLVYETPSDFTFKSGELTISSSQIILISFIFYANTPFPSPSQSPTQSPSQSPTESPSQSPTESPSQSPTESPSQSPTESPSQSPTESPIPTPIETQIPVPTRVPLPTDDPDRIYVFEENATSSDGRYHLDVSNDKRTVVSIQISQFINISSELKGGGIHITNAGLQCDQILFRNCTSGVSGGAIYIHNVYDIKNEVNLKNLDISECKAQYGGAIYIYSHFESNVVSIVSSKFTENVALAGVSDEHLFGGSAIYLTAHNGTIKRCKFNNNQGEGGSVKLYNHFENLDQNALKYLNKEELREKVGNLVISECQFNVDQSSSNALFYLKGKKGANLELVDCEFNGNLALGSHYIEGECKEKNSPNLIVKNCRFSSSISKALNLDSGKNYLSINLKNQVFALDEIKKSSFAPLKVALMIAVPAAVVALIVGFVVFAIKRSKQKKVQGNEESVDLNEILINNKE</sequence>
<dbReference type="PANTHER" id="PTHR46155">
    <property type="entry name" value="BIFUNCTIONAL INHIBITOR/LIPID-TRANSFER PROTEIN/SEED STORAGE 2S ALBUMIN SUPERFAMILY PROTEIN"/>
    <property type="match status" value="1"/>
</dbReference>
<protein>
    <recommendedName>
        <fullName evidence="5">Right handed beta helix domain-containing protein</fullName>
    </recommendedName>
</protein>